<proteinExistence type="predicted"/>
<comment type="caution">
    <text evidence="2">The sequence shown here is derived from an EMBL/GenBank/DDBJ whole genome shotgun (WGS) entry which is preliminary data.</text>
</comment>
<evidence type="ECO:0000313" key="3">
    <source>
        <dbReference type="Proteomes" id="UP000261174"/>
    </source>
</evidence>
<name>A0A3E1P0C4_9BACT</name>
<dbReference type="SUPFAM" id="SSF141571">
    <property type="entry name" value="Pentapeptide repeat-like"/>
    <property type="match status" value="1"/>
</dbReference>
<dbReference type="PANTHER" id="PTHR14136">
    <property type="entry name" value="BTB_POZ DOMAIN-CONTAINING PROTEIN KCTD9"/>
    <property type="match status" value="1"/>
</dbReference>
<dbReference type="Pfam" id="PF01381">
    <property type="entry name" value="HTH_3"/>
    <property type="match status" value="1"/>
</dbReference>
<dbReference type="RefSeq" id="WP_116854487.1">
    <property type="nucleotide sequence ID" value="NZ_QTJV01000006.1"/>
</dbReference>
<evidence type="ECO:0000259" key="1">
    <source>
        <dbReference type="PROSITE" id="PS50943"/>
    </source>
</evidence>
<dbReference type="PANTHER" id="PTHR14136:SF17">
    <property type="entry name" value="BTB_POZ DOMAIN-CONTAINING PROTEIN KCTD9"/>
    <property type="match status" value="1"/>
</dbReference>
<sequence>MIGDKIAQARRHMNMTQAQLAKQLFITPQAVGKWERDESIPDISTMNRLAEILAVDLNYFSEQDLRHQDDLSEKKSILKNQDNPPAFSSKEQVKAKPSWDMSLGNWVDADFSGIKNLHEKFSTSNMLRSKFICAELAGIHMKGNSIDKCDLRGATFDDGQLEKCYITNDNFNDCSLKGTALIGCYIKDCDFSGADFTGTVFSASYLEKLPISGAIFSGTSFKGTDLVDITFEGLVEDCVFDNGSFTKVSFQNVTLLNTFFKSKSLRKIKFVNCKADKLTYEFLKNGQVDVSGITFINEE</sequence>
<gene>
    <name evidence="2" type="ORF">DXN04_16525</name>
</gene>
<accession>A0A3E1P0C4</accession>
<dbReference type="AlphaFoldDB" id="A0A3E1P0C4"/>
<dbReference type="Gene3D" id="1.10.260.40">
    <property type="entry name" value="lambda repressor-like DNA-binding domains"/>
    <property type="match status" value="1"/>
</dbReference>
<dbReference type="EMBL" id="QTJV01000006">
    <property type="protein sequence ID" value="RFM33564.1"/>
    <property type="molecule type" value="Genomic_DNA"/>
</dbReference>
<feature type="domain" description="HTH cro/C1-type" evidence="1">
    <location>
        <begin position="6"/>
        <end position="60"/>
    </location>
</feature>
<dbReference type="InterPro" id="IPR051082">
    <property type="entry name" value="Pentapeptide-BTB/POZ_domain"/>
</dbReference>
<dbReference type="SUPFAM" id="SSF47413">
    <property type="entry name" value="lambda repressor-like DNA-binding domains"/>
    <property type="match status" value="1"/>
</dbReference>
<dbReference type="Gene3D" id="2.160.20.80">
    <property type="entry name" value="E3 ubiquitin-protein ligase SopA"/>
    <property type="match status" value="2"/>
</dbReference>
<dbReference type="SMART" id="SM00530">
    <property type="entry name" value="HTH_XRE"/>
    <property type="match status" value="1"/>
</dbReference>
<keyword evidence="3" id="KW-1185">Reference proteome</keyword>
<reference evidence="2 3" key="1">
    <citation type="submission" date="2018-08" db="EMBL/GenBank/DDBJ databases">
        <title>Chitinophaga sp. K20C18050901, a novel bacterium isolated from forest soil.</title>
        <authorList>
            <person name="Wang C."/>
        </authorList>
    </citation>
    <scope>NUCLEOTIDE SEQUENCE [LARGE SCALE GENOMIC DNA]</scope>
    <source>
        <strain evidence="2 3">K20C18050901</strain>
    </source>
</reference>
<dbReference type="Proteomes" id="UP000261174">
    <property type="component" value="Unassembled WGS sequence"/>
</dbReference>
<organism evidence="2 3">
    <name type="scientific">Chitinophaga silvisoli</name>
    <dbReference type="NCBI Taxonomy" id="2291814"/>
    <lineage>
        <taxon>Bacteria</taxon>
        <taxon>Pseudomonadati</taxon>
        <taxon>Bacteroidota</taxon>
        <taxon>Chitinophagia</taxon>
        <taxon>Chitinophagales</taxon>
        <taxon>Chitinophagaceae</taxon>
        <taxon>Chitinophaga</taxon>
    </lineage>
</organism>
<dbReference type="Pfam" id="PF00805">
    <property type="entry name" value="Pentapeptide"/>
    <property type="match status" value="1"/>
</dbReference>
<dbReference type="InterPro" id="IPR001387">
    <property type="entry name" value="Cro/C1-type_HTH"/>
</dbReference>
<dbReference type="GO" id="GO:0003677">
    <property type="term" value="F:DNA binding"/>
    <property type="evidence" value="ECO:0007669"/>
    <property type="project" value="InterPro"/>
</dbReference>
<dbReference type="CDD" id="cd00093">
    <property type="entry name" value="HTH_XRE"/>
    <property type="match status" value="1"/>
</dbReference>
<dbReference type="InterPro" id="IPR010982">
    <property type="entry name" value="Lambda_DNA-bd_dom_sf"/>
</dbReference>
<dbReference type="PROSITE" id="PS50943">
    <property type="entry name" value="HTH_CROC1"/>
    <property type="match status" value="1"/>
</dbReference>
<evidence type="ECO:0000313" key="2">
    <source>
        <dbReference type="EMBL" id="RFM33564.1"/>
    </source>
</evidence>
<dbReference type="OrthoDB" id="9812495at2"/>
<protein>
    <submittedName>
        <fullName evidence="2">Helix-turn-helix domain-containing protein</fullName>
    </submittedName>
</protein>
<dbReference type="InterPro" id="IPR001646">
    <property type="entry name" value="5peptide_repeat"/>
</dbReference>